<protein>
    <submittedName>
        <fullName evidence="2">Uncharacterized protein</fullName>
    </submittedName>
</protein>
<feature type="compositionally biased region" description="Basic and acidic residues" evidence="1">
    <location>
        <begin position="96"/>
        <end position="114"/>
    </location>
</feature>
<comment type="caution">
    <text evidence="2">The sequence shown here is derived from an EMBL/GenBank/DDBJ whole genome shotgun (WGS) entry which is preliminary data.</text>
</comment>
<dbReference type="RefSeq" id="XP_060412348.1">
    <property type="nucleotide sequence ID" value="XM_060552015.1"/>
</dbReference>
<feature type="region of interest" description="Disordered" evidence="1">
    <location>
        <begin position="44"/>
        <end position="118"/>
    </location>
</feature>
<name>A0AAD8V2Y8_9PEZI</name>
<organism evidence="2 3">
    <name type="scientific">Colletotrichum navitas</name>
    <dbReference type="NCBI Taxonomy" id="681940"/>
    <lineage>
        <taxon>Eukaryota</taxon>
        <taxon>Fungi</taxon>
        <taxon>Dikarya</taxon>
        <taxon>Ascomycota</taxon>
        <taxon>Pezizomycotina</taxon>
        <taxon>Sordariomycetes</taxon>
        <taxon>Hypocreomycetidae</taxon>
        <taxon>Glomerellales</taxon>
        <taxon>Glomerellaceae</taxon>
        <taxon>Colletotrichum</taxon>
        <taxon>Colletotrichum graminicola species complex</taxon>
    </lineage>
</organism>
<dbReference type="AlphaFoldDB" id="A0AAD8V2Y8"/>
<gene>
    <name evidence="2" type="ORF">LY79DRAFT_270416</name>
</gene>
<dbReference type="GeneID" id="85436255"/>
<reference evidence="2" key="1">
    <citation type="submission" date="2021-06" db="EMBL/GenBank/DDBJ databases">
        <title>Comparative genomics, transcriptomics and evolutionary studies reveal genomic signatures of adaptation to plant cell wall in hemibiotrophic fungi.</title>
        <authorList>
            <consortium name="DOE Joint Genome Institute"/>
            <person name="Baroncelli R."/>
            <person name="Diaz J.F."/>
            <person name="Benocci T."/>
            <person name="Peng M."/>
            <person name="Battaglia E."/>
            <person name="Haridas S."/>
            <person name="Andreopoulos W."/>
            <person name="Labutti K."/>
            <person name="Pangilinan J."/>
            <person name="Floch G.L."/>
            <person name="Makela M.R."/>
            <person name="Henrissat B."/>
            <person name="Grigoriev I.V."/>
            <person name="Crouch J.A."/>
            <person name="De Vries R.P."/>
            <person name="Sukno S.A."/>
            <person name="Thon M.R."/>
        </authorList>
    </citation>
    <scope>NUCLEOTIDE SEQUENCE</scope>
    <source>
        <strain evidence="2">CBS 125086</strain>
    </source>
</reference>
<dbReference type="Proteomes" id="UP001230504">
    <property type="component" value="Unassembled WGS sequence"/>
</dbReference>
<evidence type="ECO:0000313" key="2">
    <source>
        <dbReference type="EMBL" id="KAK1585322.1"/>
    </source>
</evidence>
<sequence length="279" mass="30944">MIYIQMLFFIDIPPPPPSLQFSSSLLFWGSSAGNPIGRLSLSHAHEHTSGPLSRGGCAKPKRAHARPTGQSCDLQPPRRSAGVRLHRQHQAALDWTRPKEDGGEGEPPRGEAHPRGTVTPVGSGVCEPGICCPYRASLNWPLLMLTLMGNIRQPATLLYVSWWYSRSIIHQALRNHRAEGCIAMFVASPPPVVLVVVAALATYPFPRLSVPVESRELARPIPPLTITPPPSRRPGGEGRRWSLRRCHSLAVFLLSRHPAPNLFWRLRASSWPDRPRPLR</sequence>
<accession>A0AAD8V2Y8</accession>
<keyword evidence="3" id="KW-1185">Reference proteome</keyword>
<evidence type="ECO:0000256" key="1">
    <source>
        <dbReference type="SAM" id="MobiDB-lite"/>
    </source>
</evidence>
<dbReference type="EMBL" id="JAHLJV010000045">
    <property type="protein sequence ID" value="KAK1585322.1"/>
    <property type="molecule type" value="Genomic_DNA"/>
</dbReference>
<proteinExistence type="predicted"/>
<evidence type="ECO:0000313" key="3">
    <source>
        <dbReference type="Proteomes" id="UP001230504"/>
    </source>
</evidence>